<proteinExistence type="predicted"/>
<evidence type="ECO:0000256" key="6">
    <source>
        <dbReference type="ARBA" id="ARBA00023136"/>
    </source>
</evidence>
<name>A0A8S1IUU1_9CHLO</name>
<dbReference type="PANTHER" id="PTHR33281:SF20">
    <property type="match status" value="1"/>
</dbReference>
<keyword evidence="6 8" id="KW-0472">Membrane</keyword>
<keyword evidence="10" id="KW-1185">Reference proteome</keyword>
<evidence type="ECO:0000256" key="8">
    <source>
        <dbReference type="SAM" id="Phobius"/>
    </source>
</evidence>
<evidence type="ECO:0000256" key="7">
    <source>
        <dbReference type="SAM" id="MobiDB-lite"/>
    </source>
</evidence>
<keyword evidence="2" id="KW-0813">Transport</keyword>
<dbReference type="Proteomes" id="UP000708148">
    <property type="component" value="Unassembled WGS sequence"/>
</dbReference>
<feature type="compositionally biased region" description="Basic and acidic residues" evidence="7">
    <location>
        <begin position="443"/>
        <end position="453"/>
    </location>
</feature>
<accession>A0A8S1IUU1</accession>
<dbReference type="GO" id="GO:0005254">
    <property type="term" value="F:chloride channel activity"/>
    <property type="evidence" value="ECO:0007669"/>
    <property type="project" value="InterPro"/>
</dbReference>
<dbReference type="EMBL" id="CAJHUC010000873">
    <property type="protein sequence ID" value="CAD7698691.1"/>
    <property type="molecule type" value="Genomic_DNA"/>
</dbReference>
<dbReference type="OrthoDB" id="1368at2759"/>
<evidence type="ECO:0000256" key="2">
    <source>
        <dbReference type="ARBA" id="ARBA00022448"/>
    </source>
</evidence>
<comment type="caution">
    <text evidence="9">The sequence shown here is derived from an EMBL/GenBank/DDBJ whole genome shotgun (WGS) entry which is preliminary data.</text>
</comment>
<protein>
    <recommendedName>
        <fullName evidence="11">Bestrophin/UPF0187</fullName>
    </recommendedName>
</protein>
<keyword evidence="4 8" id="KW-1133">Transmembrane helix</keyword>
<dbReference type="PANTHER" id="PTHR33281">
    <property type="entry name" value="UPF0187 PROTEIN YNEE"/>
    <property type="match status" value="1"/>
</dbReference>
<feature type="region of interest" description="Disordered" evidence="7">
    <location>
        <begin position="417"/>
        <end position="460"/>
    </location>
</feature>
<dbReference type="Pfam" id="PF25539">
    <property type="entry name" value="Bestrophin_2"/>
    <property type="match status" value="2"/>
</dbReference>
<evidence type="ECO:0000256" key="3">
    <source>
        <dbReference type="ARBA" id="ARBA00022692"/>
    </source>
</evidence>
<keyword evidence="3 8" id="KW-0812">Transmembrane</keyword>
<evidence type="ECO:0000256" key="5">
    <source>
        <dbReference type="ARBA" id="ARBA00023065"/>
    </source>
</evidence>
<evidence type="ECO:0000256" key="4">
    <source>
        <dbReference type="ARBA" id="ARBA00022989"/>
    </source>
</evidence>
<evidence type="ECO:0000256" key="1">
    <source>
        <dbReference type="ARBA" id="ARBA00004141"/>
    </source>
</evidence>
<evidence type="ECO:0000313" key="9">
    <source>
        <dbReference type="EMBL" id="CAD7698691.1"/>
    </source>
</evidence>
<comment type="subcellular location">
    <subcellularLocation>
        <location evidence="1">Membrane</location>
        <topology evidence="1">Multi-pass membrane protein</topology>
    </subcellularLocation>
</comment>
<feature type="transmembrane region" description="Helical" evidence="8">
    <location>
        <begin position="341"/>
        <end position="357"/>
    </location>
</feature>
<evidence type="ECO:0000313" key="10">
    <source>
        <dbReference type="Proteomes" id="UP000708148"/>
    </source>
</evidence>
<sequence>MILYSKNYWGLPLLVRFYGSAFPRTIPFAVMSGAISVALEWTVAKDEDGLPSESRSWWEHPYPYQTFAFIVGFMLVFRSNFGYGRYWEGRTALQLMSAKWSDAVIQVLNFDFGTLPPDLDDEGKRRARRFGDTFVHLMSLLHAVAVQNLRKDWELDNLRPHDQGQPEPPMDPRYIKDATKRGMRYMTVTDFTHLRSGKGHIKMYNSLMPLGVVGGITEEEFVGLGKDMKDSGDDNPGGLSRGARLSNGVVIPGPAERVQVVMSWVHQIVLERRREGGLAIEAPILTRVYQVLSEGMLGFEQSRKIMDTPFPFPWVQFATVCLLLYALTVPIVISAYITEDWLAFLLTLFAVMTYYALNEVARDLEDPFIYDPNDLPMARHQYAFNERILSLSGTKRPFSPTEMGAARLRTIVRKDSMGDRRTAAPAGNSPAQEAPSDAPNRTESYRNRMESNRNRIGGEASLDVRLFEGDEGEPDLNVVLDLRAESAAPSRGDQ</sequence>
<keyword evidence="5" id="KW-0406">Ion transport</keyword>
<dbReference type="AlphaFoldDB" id="A0A8S1IUU1"/>
<dbReference type="GO" id="GO:0016020">
    <property type="term" value="C:membrane"/>
    <property type="evidence" value="ECO:0007669"/>
    <property type="project" value="UniProtKB-SubCell"/>
</dbReference>
<reference evidence="9" key="1">
    <citation type="submission" date="2020-12" db="EMBL/GenBank/DDBJ databases">
        <authorList>
            <person name="Iha C."/>
        </authorList>
    </citation>
    <scope>NUCLEOTIDE SEQUENCE</scope>
</reference>
<gene>
    <name evidence="9" type="ORF">OSTQU699_LOCUS4052</name>
</gene>
<evidence type="ECO:0008006" key="11">
    <source>
        <dbReference type="Google" id="ProtNLM"/>
    </source>
</evidence>
<feature type="transmembrane region" description="Helical" evidence="8">
    <location>
        <begin position="312"/>
        <end position="335"/>
    </location>
</feature>
<dbReference type="InterPro" id="IPR044669">
    <property type="entry name" value="YneE/VCCN1/2-like"/>
</dbReference>
<organism evidence="9 10">
    <name type="scientific">Ostreobium quekettii</name>
    <dbReference type="NCBI Taxonomy" id="121088"/>
    <lineage>
        <taxon>Eukaryota</taxon>
        <taxon>Viridiplantae</taxon>
        <taxon>Chlorophyta</taxon>
        <taxon>core chlorophytes</taxon>
        <taxon>Ulvophyceae</taxon>
        <taxon>TCBD clade</taxon>
        <taxon>Bryopsidales</taxon>
        <taxon>Ostreobineae</taxon>
        <taxon>Ostreobiaceae</taxon>
        <taxon>Ostreobium</taxon>
    </lineage>
</organism>